<dbReference type="AlphaFoldDB" id="A0A0E9XWS8"/>
<accession>A0A0E9XWS8</accession>
<organism evidence="1">
    <name type="scientific">Anguilla anguilla</name>
    <name type="common">European freshwater eel</name>
    <name type="synonym">Muraena anguilla</name>
    <dbReference type="NCBI Taxonomy" id="7936"/>
    <lineage>
        <taxon>Eukaryota</taxon>
        <taxon>Metazoa</taxon>
        <taxon>Chordata</taxon>
        <taxon>Craniata</taxon>
        <taxon>Vertebrata</taxon>
        <taxon>Euteleostomi</taxon>
        <taxon>Actinopterygii</taxon>
        <taxon>Neopterygii</taxon>
        <taxon>Teleostei</taxon>
        <taxon>Anguilliformes</taxon>
        <taxon>Anguillidae</taxon>
        <taxon>Anguilla</taxon>
    </lineage>
</organism>
<dbReference type="EMBL" id="GBXM01001395">
    <property type="protein sequence ID" value="JAI07183.1"/>
    <property type="molecule type" value="Transcribed_RNA"/>
</dbReference>
<proteinExistence type="predicted"/>
<protein>
    <submittedName>
        <fullName evidence="1">Uncharacterized protein</fullName>
    </submittedName>
</protein>
<reference evidence="1" key="1">
    <citation type="submission" date="2014-11" db="EMBL/GenBank/DDBJ databases">
        <authorList>
            <person name="Amaro Gonzalez C."/>
        </authorList>
    </citation>
    <scope>NUCLEOTIDE SEQUENCE</scope>
</reference>
<reference evidence="1" key="2">
    <citation type="journal article" date="2015" name="Fish Shellfish Immunol.">
        <title>Early steps in the European eel (Anguilla anguilla)-Vibrio vulnificus interaction in the gills: Role of the RtxA13 toxin.</title>
        <authorList>
            <person name="Callol A."/>
            <person name="Pajuelo D."/>
            <person name="Ebbesson L."/>
            <person name="Teles M."/>
            <person name="MacKenzie S."/>
            <person name="Amaro C."/>
        </authorList>
    </citation>
    <scope>NUCLEOTIDE SEQUENCE</scope>
</reference>
<evidence type="ECO:0000313" key="1">
    <source>
        <dbReference type="EMBL" id="JAI07183.1"/>
    </source>
</evidence>
<sequence length="43" mass="5124">MSLHKCFPVSQLMVLHLYYSPFQCYEKLPNMYAPQDISKLIVF</sequence>
<name>A0A0E9XWS8_ANGAN</name>